<organism evidence="2 3">
    <name type="scientific">Hermanssonia centrifuga</name>
    <dbReference type="NCBI Taxonomy" id="98765"/>
    <lineage>
        <taxon>Eukaryota</taxon>
        <taxon>Fungi</taxon>
        <taxon>Dikarya</taxon>
        <taxon>Basidiomycota</taxon>
        <taxon>Agaricomycotina</taxon>
        <taxon>Agaricomycetes</taxon>
        <taxon>Polyporales</taxon>
        <taxon>Meruliaceae</taxon>
        <taxon>Hermanssonia</taxon>
    </lineage>
</organism>
<evidence type="ECO:0000313" key="3">
    <source>
        <dbReference type="Proteomes" id="UP000309038"/>
    </source>
</evidence>
<sequence length="105" mass="11856">MPWKSPLVGYENAEPLPTTVNPDGKSLYNPPGPKSLAYDEFPEPIDSSNNGFDFHIYYMQADPEQTRFAKELHERIRREFPEVSIDSSTGQLASIMPSLHVCARS</sequence>
<proteinExistence type="predicted"/>
<comment type="caution">
    <text evidence="2">The sequence shown here is derived from an EMBL/GenBank/DDBJ whole genome shotgun (WGS) entry which is preliminary data.</text>
</comment>
<dbReference type="Proteomes" id="UP000309038">
    <property type="component" value="Unassembled WGS sequence"/>
</dbReference>
<dbReference type="InterPro" id="IPR014980">
    <property type="entry name" value="DOPA_dioxygen"/>
</dbReference>
<name>A0A4S4KNC4_9APHY</name>
<reference evidence="2 3" key="1">
    <citation type="submission" date="2019-02" db="EMBL/GenBank/DDBJ databases">
        <title>Genome sequencing of the rare red list fungi Phlebia centrifuga.</title>
        <authorList>
            <person name="Buettner E."/>
            <person name="Kellner H."/>
        </authorList>
    </citation>
    <scope>NUCLEOTIDE SEQUENCE [LARGE SCALE GENOMIC DNA]</scope>
    <source>
        <strain evidence="2 3">DSM 108282</strain>
    </source>
</reference>
<dbReference type="AlphaFoldDB" id="A0A4S4KNC4"/>
<dbReference type="SUPFAM" id="SSF143410">
    <property type="entry name" value="DOPA-like"/>
    <property type="match status" value="1"/>
</dbReference>
<evidence type="ECO:0000313" key="2">
    <source>
        <dbReference type="EMBL" id="THG99803.1"/>
    </source>
</evidence>
<keyword evidence="3" id="KW-1185">Reference proteome</keyword>
<dbReference type="Gene3D" id="3.30.70.1240">
    <property type="entry name" value="DOPA-like domains"/>
    <property type="match status" value="1"/>
</dbReference>
<accession>A0A4S4KNC4</accession>
<gene>
    <name evidence="2" type="ORF">EW026_g2621</name>
</gene>
<dbReference type="InterPro" id="IPR023389">
    <property type="entry name" value="DOPA-like_sf"/>
</dbReference>
<dbReference type="PANTHER" id="PTHR36423:SF2">
    <property type="entry name" value="AFR070WP"/>
    <property type="match status" value="1"/>
</dbReference>
<feature type="region of interest" description="Disordered" evidence="1">
    <location>
        <begin position="1"/>
        <end position="35"/>
    </location>
</feature>
<dbReference type="PANTHER" id="PTHR36423">
    <property type="entry name" value="AFR070WP"/>
    <property type="match status" value="1"/>
</dbReference>
<evidence type="ECO:0000256" key="1">
    <source>
        <dbReference type="SAM" id="MobiDB-lite"/>
    </source>
</evidence>
<protein>
    <submittedName>
        <fullName evidence="2">Uncharacterized protein</fullName>
    </submittedName>
</protein>
<dbReference type="Pfam" id="PF08883">
    <property type="entry name" value="DOPA_dioxygen"/>
    <property type="match status" value="1"/>
</dbReference>
<dbReference type="EMBL" id="SGPJ01000068">
    <property type="protein sequence ID" value="THG99803.1"/>
    <property type="molecule type" value="Genomic_DNA"/>
</dbReference>